<feature type="transmembrane region" description="Helical" evidence="1">
    <location>
        <begin position="20"/>
        <end position="42"/>
    </location>
</feature>
<evidence type="ECO:0000313" key="2">
    <source>
        <dbReference type="EMBL" id="KAF4622241.1"/>
    </source>
</evidence>
<proteinExistence type="predicted"/>
<sequence>MDGPATALPAQMQAVILHRLALASYFSVGSLSVFIFDVLVNLGHDYDLVKTHGVDLASAVYFTSRLSTLGFLLSVVFILVQPMDECNSVRVIFILCYILFVASTLLLSFIRVSAVWNRCSRVVIVFGFLWLCAVAGSFTVIKGIGILKIEGLCLETVFHPYVSAAVILPTANHVLVFIAITVGLCKCHSTSIFDFGKGVRLYIFGETLPAFSKALLQSSQLCYVIAIIAGAAALIWFYVCDFDESYRLAMVPPYAAVVNIMFSWVFRKAKLGIFTVIPHSATIEHSNVNSIGLRQTRHAPFPFEPTKNNDMHSFSPSRMSSFHTSDDHGVAEIHLTRTYSLEEGAPVKIEVEQVVEYRTDLGAAEKGM</sequence>
<keyword evidence="1" id="KW-1133">Transmembrane helix</keyword>
<feature type="transmembrane region" description="Helical" evidence="1">
    <location>
        <begin position="91"/>
        <end position="110"/>
    </location>
</feature>
<name>A0A8H4VTJ8_9AGAR</name>
<comment type="caution">
    <text evidence="2">The sequence shown here is derived from an EMBL/GenBank/DDBJ whole genome shotgun (WGS) entry which is preliminary data.</text>
</comment>
<reference evidence="2 3" key="1">
    <citation type="submission" date="2019-12" db="EMBL/GenBank/DDBJ databases">
        <authorList>
            <person name="Floudas D."/>
            <person name="Bentzer J."/>
            <person name="Ahren D."/>
            <person name="Johansson T."/>
            <person name="Persson P."/>
            <person name="Tunlid A."/>
        </authorList>
    </citation>
    <scope>NUCLEOTIDE SEQUENCE [LARGE SCALE GENOMIC DNA]</scope>
    <source>
        <strain evidence="2 3">CBS 102.39</strain>
    </source>
</reference>
<protein>
    <submittedName>
        <fullName evidence="2">Uncharacterized protein</fullName>
    </submittedName>
</protein>
<evidence type="ECO:0000313" key="3">
    <source>
        <dbReference type="Proteomes" id="UP000521872"/>
    </source>
</evidence>
<feature type="transmembrane region" description="Helical" evidence="1">
    <location>
        <begin position="245"/>
        <end position="266"/>
    </location>
</feature>
<feature type="transmembrane region" description="Helical" evidence="1">
    <location>
        <begin position="221"/>
        <end position="239"/>
    </location>
</feature>
<organism evidence="2 3">
    <name type="scientific">Agrocybe pediades</name>
    <dbReference type="NCBI Taxonomy" id="84607"/>
    <lineage>
        <taxon>Eukaryota</taxon>
        <taxon>Fungi</taxon>
        <taxon>Dikarya</taxon>
        <taxon>Basidiomycota</taxon>
        <taxon>Agaricomycotina</taxon>
        <taxon>Agaricomycetes</taxon>
        <taxon>Agaricomycetidae</taxon>
        <taxon>Agaricales</taxon>
        <taxon>Agaricineae</taxon>
        <taxon>Strophariaceae</taxon>
        <taxon>Agrocybe</taxon>
    </lineage>
</organism>
<feature type="transmembrane region" description="Helical" evidence="1">
    <location>
        <begin position="161"/>
        <end position="185"/>
    </location>
</feature>
<dbReference type="Proteomes" id="UP000521872">
    <property type="component" value="Unassembled WGS sequence"/>
</dbReference>
<dbReference type="AlphaFoldDB" id="A0A8H4VTJ8"/>
<feature type="transmembrane region" description="Helical" evidence="1">
    <location>
        <begin position="54"/>
        <end position="79"/>
    </location>
</feature>
<keyword evidence="1" id="KW-0472">Membrane</keyword>
<gene>
    <name evidence="2" type="ORF">D9613_009389</name>
</gene>
<dbReference type="EMBL" id="JAACJL010000002">
    <property type="protein sequence ID" value="KAF4622241.1"/>
    <property type="molecule type" value="Genomic_DNA"/>
</dbReference>
<feature type="transmembrane region" description="Helical" evidence="1">
    <location>
        <begin position="122"/>
        <end position="141"/>
    </location>
</feature>
<keyword evidence="3" id="KW-1185">Reference proteome</keyword>
<accession>A0A8H4VTJ8</accession>
<keyword evidence="1" id="KW-0812">Transmembrane</keyword>
<evidence type="ECO:0000256" key="1">
    <source>
        <dbReference type="SAM" id="Phobius"/>
    </source>
</evidence>